<organism evidence="1 2">
    <name type="scientific">Chryseobacterium gambrini</name>
    <dbReference type="NCBI Taxonomy" id="373672"/>
    <lineage>
        <taxon>Bacteria</taxon>
        <taxon>Pseudomonadati</taxon>
        <taxon>Bacteroidota</taxon>
        <taxon>Flavobacteriia</taxon>
        <taxon>Flavobacteriales</taxon>
        <taxon>Weeksellaceae</taxon>
        <taxon>Chryseobacterium group</taxon>
        <taxon>Chryseobacterium</taxon>
    </lineage>
</organism>
<gene>
    <name evidence="1" type="ORF">SAMN05421785_10166</name>
</gene>
<protein>
    <submittedName>
        <fullName evidence="1">GLPGLI family protein</fullName>
    </submittedName>
</protein>
<dbReference type="STRING" id="373672.SAMN05421785_10166"/>
<reference evidence="1 2" key="1">
    <citation type="submission" date="2017-01" db="EMBL/GenBank/DDBJ databases">
        <authorList>
            <person name="Mah S.A."/>
            <person name="Swanson W.J."/>
            <person name="Moy G.W."/>
            <person name="Vacquier V.D."/>
        </authorList>
    </citation>
    <scope>NUCLEOTIDE SEQUENCE [LARGE SCALE GENOMIC DNA]</scope>
    <source>
        <strain evidence="1 2">DSM 18014</strain>
    </source>
</reference>
<dbReference type="InterPro" id="IPR005901">
    <property type="entry name" value="GLPGLI"/>
</dbReference>
<dbReference type="Proteomes" id="UP000185781">
    <property type="component" value="Unassembled WGS sequence"/>
</dbReference>
<dbReference type="RefSeq" id="WP_076389921.1">
    <property type="nucleotide sequence ID" value="NZ_FTOV01000001.1"/>
</dbReference>
<proteinExistence type="predicted"/>
<dbReference type="OrthoDB" id="1440774at2"/>
<dbReference type="AlphaFoldDB" id="A0A1N7JRH7"/>
<accession>A0A1N7JRH7</accession>
<dbReference type="EMBL" id="FTOV01000001">
    <property type="protein sequence ID" value="SIS51940.1"/>
    <property type="molecule type" value="Genomic_DNA"/>
</dbReference>
<sequence length="280" mass="32945">MKKIIIAFALLLGMLFNAQNKRFVYEYRFVSDSTKKDVAITESIYLDVSKKGSKFYSRDKYISDSLIEAQSKHQNGDFSKIKFGMVPYVVQKSYPDYKILFFNRLDMDEYKVSDDRKMEWKILPEKEKVGEFNAQKATTDFAGRKWTAWFVADIPIQDGPYKFHGLPGLIVKLEDQTNSHSYVLKEIIDLKDREWKSQEENHRFGALVPLNQEKYKKQFLDYRINPTKGIRQMLSSGTKIMMTDEKGNKLDVEDMIRQRERKVKEDNAKDNNLLELDLLK</sequence>
<evidence type="ECO:0000313" key="1">
    <source>
        <dbReference type="EMBL" id="SIS51940.1"/>
    </source>
</evidence>
<dbReference type="Pfam" id="PF09697">
    <property type="entry name" value="Porph_ging"/>
    <property type="match status" value="1"/>
</dbReference>
<evidence type="ECO:0000313" key="2">
    <source>
        <dbReference type="Proteomes" id="UP000185781"/>
    </source>
</evidence>
<name>A0A1N7JRH7_9FLAO</name>
<dbReference type="NCBIfam" id="TIGR01200">
    <property type="entry name" value="GLPGLI"/>
    <property type="match status" value="1"/>
</dbReference>